<dbReference type="EMBL" id="VVIM01002007">
    <property type="protein sequence ID" value="KAB0790044.1"/>
    <property type="molecule type" value="Genomic_DNA"/>
</dbReference>
<proteinExistence type="predicted"/>
<evidence type="ECO:0000313" key="1">
    <source>
        <dbReference type="EMBL" id="JAV77773.1"/>
    </source>
</evidence>
<dbReference type="EMBL" id="GEZM01045506">
    <property type="protein sequence ID" value="JAV77773.1"/>
    <property type="molecule type" value="Transcribed_RNA"/>
</dbReference>
<accession>A0A1Y1LW41</accession>
<dbReference type="SUPFAM" id="SSF47565">
    <property type="entry name" value="Insect pheromone/odorant-binding proteins"/>
    <property type="match status" value="1"/>
</dbReference>
<dbReference type="OrthoDB" id="6727902at2759"/>
<dbReference type="InterPro" id="IPR036728">
    <property type="entry name" value="PBP_GOBP_sf"/>
</dbReference>
<evidence type="ECO:0000313" key="2">
    <source>
        <dbReference type="EMBL" id="KAB0790044.1"/>
    </source>
</evidence>
<evidence type="ECO:0000313" key="3">
    <source>
        <dbReference type="Proteomes" id="UP000327044"/>
    </source>
</evidence>
<dbReference type="InParanoid" id="A0A1Y1LW41"/>
<dbReference type="GO" id="GO:0005549">
    <property type="term" value="F:odorant binding"/>
    <property type="evidence" value="ECO:0007669"/>
    <property type="project" value="InterPro"/>
</dbReference>
<sequence length="183" mass="21220">MYTSVYSLILFTLLFNDQIKKGLLDVTHLTLEDAKCFPYGFNFDYEEQEFVHLVVIPYLEIKSIEELSHLNLIPIDNPRYNEFLSCMWKNKRFQSYNGAINYEAIEKALSASMGRDVGDTGPGILLSKMEGSRIVMICRDLGGYTHGQRVVLVRNCILQELKKFVQKQNGRRYSNNLGTYYHK</sequence>
<name>A0A1Y1LW41_PHOPY</name>
<keyword evidence="3" id="KW-1185">Reference proteome</keyword>
<organism evidence="1">
    <name type="scientific">Photinus pyralis</name>
    <name type="common">Common eastern firefly</name>
    <name type="synonym">Lampyris pyralis</name>
    <dbReference type="NCBI Taxonomy" id="7054"/>
    <lineage>
        <taxon>Eukaryota</taxon>
        <taxon>Metazoa</taxon>
        <taxon>Ecdysozoa</taxon>
        <taxon>Arthropoda</taxon>
        <taxon>Hexapoda</taxon>
        <taxon>Insecta</taxon>
        <taxon>Pterygota</taxon>
        <taxon>Neoptera</taxon>
        <taxon>Endopterygota</taxon>
        <taxon>Coleoptera</taxon>
        <taxon>Polyphaga</taxon>
        <taxon>Elateriformia</taxon>
        <taxon>Elateroidea</taxon>
        <taxon>Lampyridae</taxon>
        <taxon>Lampyrinae</taxon>
        <taxon>Photinus</taxon>
    </lineage>
</organism>
<protein>
    <submittedName>
        <fullName evidence="1">Uncharacterized protein</fullName>
    </submittedName>
</protein>
<reference evidence="2 3" key="2">
    <citation type="journal article" date="2018" name="Elife">
        <title>Firefly genomes illuminate parallel origins of bioluminescence in beetles.</title>
        <authorList>
            <person name="Fallon T.R."/>
            <person name="Lower S.E."/>
            <person name="Chang C.H."/>
            <person name="Bessho-Uehara M."/>
            <person name="Martin G.J."/>
            <person name="Bewick A.J."/>
            <person name="Behringer M."/>
            <person name="Debat H.J."/>
            <person name="Wong I."/>
            <person name="Day J.C."/>
            <person name="Suvorov A."/>
            <person name="Silva C.J."/>
            <person name="Stanger-Hall K.F."/>
            <person name="Hall D.W."/>
            <person name="Schmitz R.J."/>
            <person name="Nelson D.R."/>
            <person name="Lewis S.M."/>
            <person name="Shigenobu S."/>
            <person name="Bybee S.M."/>
            <person name="Larracuente A.M."/>
            <person name="Oba Y."/>
            <person name="Weng J.K."/>
        </authorList>
    </citation>
    <scope>NUCLEOTIDE SEQUENCE [LARGE SCALE GENOMIC DNA]</scope>
    <source>
        <strain evidence="2">1611_PpyrPB1</strain>
        <tissue evidence="2">Whole body</tissue>
    </source>
</reference>
<dbReference type="Proteomes" id="UP000327044">
    <property type="component" value="Unassembled WGS sequence"/>
</dbReference>
<dbReference type="AlphaFoldDB" id="A0A1Y1LW41"/>
<reference evidence="2" key="3">
    <citation type="submission" date="2019-08" db="EMBL/GenBank/DDBJ databases">
        <authorList>
            <consortium name="Photinus pyralis genome working group"/>
            <person name="Fallon T.R."/>
            <person name="Sander Lower S.E."/>
            <person name="Weng J.-K."/>
        </authorList>
    </citation>
    <scope>NUCLEOTIDE SEQUENCE</scope>
    <source>
        <strain evidence="2">1611_PpyrPB1</strain>
        <tissue evidence="2">Whole body</tissue>
    </source>
</reference>
<gene>
    <name evidence="2" type="ORF">PPYR_15636</name>
</gene>
<dbReference type="Gene3D" id="1.10.238.20">
    <property type="entry name" value="Pheromone/general odorant binding protein domain"/>
    <property type="match status" value="1"/>
</dbReference>
<reference evidence="1" key="1">
    <citation type="journal article" date="2016" name="Sci. Rep.">
        <title>Molecular characterization of firefly nuptial gifts: a multi-omics approach sheds light on postcopulatory sexual selection.</title>
        <authorList>
            <person name="Al-Wathiqui N."/>
            <person name="Fallon T.R."/>
            <person name="South A."/>
            <person name="Weng J.K."/>
            <person name="Lewis S.M."/>
        </authorList>
    </citation>
    <scope>NUCLEOTIDE SEQUENCE</scope>
</reference>